<dbReference type="SMART" id="SM00388">
    <property type="entry name" value="HisKA"/>
    <property type="match status" value="1"/>
</dbReference>
<evidence type="ECO:0000313" key="16">
    <source>
        <dbReference type="EMBL" id="SMG52882.1"/>
    </source>
</evidence>
<evidence type="ECO:0000259" key="15">
    <source>
        <dbReference type="PROSITE" id="PS50885"/>
    </source>
</evidence>
<dbReference type="GO" id="GO:0004721">
    <property type="term" value="F:phosphoprotein phosphatase activity"/>
    <property type="evidence" value="ECO:0007669"/>
    <property type="project" value="TreeGrafter"/>
</dbReference>
<feature type="coiled-coil region" evidence="12">
    <location>
        <begin position="119"/>
        <end position="146"/>
    </location>
</feature>
<dbReference type="GO" id="GO:0005524">
    <property type="term" value="F:ATP binding"/>
    <property type="evidence" value="ECO:0007669"/>
    <property type="project" value="UniProtKB-KW"/>
</dbReference>
<evidence type="ECO:0000256" key="8">
    <source>
        <dbReference type="ARBA" id="ARBA00022777"/>
    </source>
</evidence>
<accession>A0A1X7LHZ1</accession>
<dbReference type="Gene3D" id="3.30.565.10">
    <property type="entry name" value="Histidine kinase-like ATPase, C-terminal domain"/>
    <property type="match status" value="1"/>
</dbReference>
<dbReference type="InterPro" id="IPR003660">
    <property type="entry name" value="HAMP_dom"/>
</dbReference>
<reference evidence="16 17" key="1">
    <citation type="submission" date="2017-04" db="EMBL/GenBank/DDBJ databases">
        <authorList>
            <person name="Afonso C.L."/>
            <person name="Miller P.J."/>
            <person name="Scott M.A."/>
            <person name="Spackman E."/>
            <person name="Goraichik I."/>
            <person name="Dimitrov K.M."/>
            <person name="Suarez D.L."/>
            <person name="Swayne D.E."/>
        </authorList>
    </citation>
    <scope>NUCLEOTIDE SEQUENCE [LARGE SCALE GENOMIC DNA]</scope>
    <source>
        <strain evidence="16 17">11</strain>
    </source>
</reference>
<dbReference type="GO" id="GO:0000155">
    <property type="term" value="F:phosphorelay sensor kinase activity"/>
    <property type="evidence" value="ECO:0007669"/>
    <property type="project" value="InterPro"/>
</dbReference>
<dbReference type="InterPro" id="IPR050351">
    <property type="entry name" value="BphY/WalK/GraS-like"/>
</dbReference>
<keyword evidence="17" id="KW-1185">Reference proteome</keyword>
<keyword evidence="4" id="KW-1003">Cell membrane</keyword>
<feature type="transmembrane region" description="Helical" evidence="13">
    <location>
        <begin position="12"/>
        <end position="34"/>
    </location>
</feature>
<keyword evidence="5" id="KW-0597">Phosphoprotein</keyword>
<evidence type="ECO:0000256" key="10">
    <source>
        <dbReference type="ARBA" id="ARBA00023012"/>
    </source>
</evidence>
<protein>
    <recommendedName>
        <fullName evidence="3">histidine kinase</fullName>
        <ecNumber evidence="3">2.7.13.3</ecNumber>
    </recommendedName>
</protein>
<dbReference type="InterPro" id="IPR036890">
    <property type="entry name" value="HATPase_C_sf"/>
</dbReference>
<feature type="domain" description="Histidine kinase" evidence="14">
    <location>
        <begin position="146"/>
        <end position="359"/>
    </location>
</feature>
<evidence type="ECO:0000256" key="5">
    <source>
        <dbReference type="ARBA" id="ARBA00022553"/>
    </source>
</evidence>
<evidence type="ECO:0000259" key="14">
    <source>
        <dbReference type="PROSITE" id="PS50109"/>
    </source>
</evidence>
<gene>
    <name evidence="16" type="ORF">SAMN06295960_3409</name>
</gene>
<keyword evidence="13" id="KW-0812">Transmembrane</keyword>
<dbReference type="Gene3D" id="6.10.340.10">
    <property type="match status" value="1"/>
</dbReference>
<dbReference type="Proteomes" id="UP000193834">
    <property type="component" value="Unassembled WGS sequence"/>
</dbReference>
<dbReference type="PANTHER" id="PTHR45453:SF1">
    <property type="entry name" value="PHOSPHATE REGULON SENSOR PROTEIN PHOR"/>
    <property type="match status" value="1"/>
</dbReference>
<keyword evidence="12" id="KW-0175">Coiled coil</keyword>
<dbReference type="CDD" id="cd00075">
    <property type="entry name" value="HATPase"/>
    <property type="match status" value="1"/>
</dbReference>
<keyword evidence="9" id="KW-0067">ATP-binding</keyword>
<dbReference type="PROSITE" id="PS50109">
    <property type="entry name" value="HIS_KIN"/>
    <property type="match status" value="1"/>
</dbReference>
<feature type="transmembrane region" description="Helical" evidence="13">
    <location>
        <begin position="65"/>
        <end position="85"/>
    </location>
</feature>
<evidence type="ECO:0000256" key="2">
    <source>
        <dbReference type="ARBA" id="ARBA00004651"/>
    </source>
</evidence>
<dbReference type="STRING" id="1852522.SAMN06295960_3409"/>
<dbReference type="RefSeq" id="WP_244903444.1">
    <property type="nucleotide sequence ID" value="NZ_FXAZ01000005.1"/>
</dbReference>
<name>A0A1X7LHZ1_9BACL</name>
<dbReference type="InterPro" id="IPR005467">
    <property type="entry name" value="His_kinase_dom"/>
</dbReference>
<organism evidence="16 17">
    <name type="scientific">Paenibacillus aquistagni</name>
    <dbReference type="NCBI Taxonomy" id="1852522"/>
    <lineage>
        <taxon>Bacteria</taxon>
        <taxon>Bacillati</taxon>
        <taxon>Bacillota</taxon>
        <taxon>Bacilli</taxon>
        <taxon>Bacillales</taxon>
        <taxon>Paenibacillaceae</taxon>
        <taxon>Paenibacillus</taxon>
    </lineage>
</organism>
<evidence type="ECO:0000256" key="9">
    <source>
        <dbReference type="ARBA" id="ARBA00022840"/>
    </source>
</evidence>
<dbReference type="PROSITE" id="PS50885">
    <property type="entry name" value="HAMP"/>
    <property type="match status" value="1"/>
</dbReference>
<dbReference type="Gene3D" id="1.10.287.130">
    <property type="match status" value="1"/>
</dbReference>
<sequence>MWRFNRDSVKISILWKLIIINGIVIAIAISLAGVSVKDYACLLFAHYPAVSQEESALFAQTMQGFLVKASIWAVLLAGIVHYFFVRRLLRPLNKLGECTRQMAKGQSPEPLPIQYQDEIGQLTADFNQLSQKLKEVEALREKMVSDISHELRTPLTNINGYLEALSTNMIEGSTELFQSLHEESLRITRLVEQLHQLNVWQAKKGPKDISSQTINMNKLIDDCIDHFSLELKRQSMVLDRSVEAAEVEGNEDGLKQVIHNLLSNALQYDRGGWTKVEGQIMENGYKVTVTNEGNPIPEKERARLFERFYRLDSSRSRDTGGSGLGLSLVKEIIEQHHGKVGVASEAGVHSFWFTIPMKHNQE</sequence>
<dbReference type="SMART" id="SM00304">
    <property type="entry name" value="HAMP"/>
    <property type="match status" value="1"/>
</dbReference>
<keyword evidence="8 16" id="KW-0418">Kinase</keyword>
<dbReference type="PANTHER" id="PTHR45453">
    <property type="entry name" value="PHOSPHATE REGULON SENSOR PROTEIN PHOR"/>
    <property type="match status" value="1"/>
</dbReference>
<dbReference type="InterPro" id="IPR036097">
    <property type="entry name" value="HisK_dim/P_sf"/>
</dbReference>
<dbReference type="SUPFAM" id="SSF55874">
    <property type="entry name" value="ATPase domain of HSP90 chaperone/DNA topoisomerase II/histidine kinase"/>
    <property type="match status" value="1"/>
</dbReference>
<comment type="subcellular location">
    <subcellularLocation>
        <location evidence="2">Cell membrane</location>
        <topology evidence="2">Multi-pass membrane protein</topology>
    </subcellularLocation>
</comment>
<dbReference type="SUPFAM" id="SSF158472">
    <property type="entry name" value="HAMP domain-like"/>
    <property type="match status" value="1"/>
</dbReference>
<keyword evidence="10" id="KW-0902">Two-component regulatory system</keyword>
<evidence type="ECO:0000256" key="13">
    <source>
        <dbReference type="SAM" id="Phobius"/>
    </source>
</evidence>
<evidence type="ECO:0000256" key="12">
    <source>
        <dbReference type="SAM" id="Coils"/>
    </source>
</evidence>
<evidence type="ECO:0000256" key="11">
    <source>
        <dbReference type="ARBA" id="ARBA00023136"/>
    </source>
</evidence>
<keyword evidence="11 13" id="KW-0472">Membrane</keyword>
<dbReference type="GO" id="GO:0005886">
    <property type="term" value="C:plasma membrane"/>
    <property type="evidence" value="ECO:0007669"/>
    <property type="project" value="UniProtKB-SubCell"/>
</dbReference>
<dbReference type="EMBL" id="FXAZ01000005">
    <property type="protein sequence ID" value="SMG52882.1"/>
    <property type="molecule type" value="Genomic_DNA"/>
</dbReference>
<evidence type="ECO:0000313" key="17">
    <source>
        <dbReference type="Proteomes" id="UP000193834"/>
    </source>
</evidence>
<dbReference type="InterPro" id="IPR003594">
    <property type="entry name" value="HATPase_dom"/>
</dbReference>
<evidence type="ECO:0000256" key="3">
    <source>
        <dbReference type="ARBA" id="ARBA00012438"/>
    </source>
</evidence>
<dbReference type="InterPro" id="IPR004358">
    <property type="entry name" value="Sig_transdc_His_kin-like_C"/>
</dbReference>
<evidence type="ECO:0000256" key="7">
    <source>
        <dbReference type="ARBA" id="ARBA00022741"/>
    </source>
</evidence>
<dbReference type="Pfam" id="PF00512">
    <property type="entry name" value="HisKA"/>
    <property type="match status" value="1"/>
</dbReference>
<evidence type="ECO:0000256" key="6">
    <source>
        <dbReference type="ARBA" id="ARBA00022679"/>
    </source>
</evidence>
<evidence type="ECO:0000256" key="4">
    <source>
        <dbReference type="ARBA" id="ARBA00022475"/>
    </source>
</evidence>
<dbReference type="SUPFAM" id="SSF47384">
    <property type="entry name" value="Homodimeric domain of signal transducing histidine kinase"/>
    <property type="match status" value="1"/>
</dbReference>
<dbReference type="Pfam" id="PF02518">
    <property type="entry name" value="HATPase_c"/>
    <property type="match status" value="1"/>
</dbReference>
<keyword evidence="7" id="KW-0547">Nucleotide-binding</keyword>
<dbReference type="GO" id="GO:0016036">
    <property type="term" value="P:cellular response to phosphate starvation"/>
    <property type="evidence" value="ECO:0007669"/>
    <property type="project" value="TreeGrafter"/>
</dbReference>
<comment type="catalytic activity">
    <reaction evidence="1">
        <text>ATP + protein L-histidine = ADP + protein N-phospho-L-histidine.</text>
        <dbReference type="EC" id="2.7.13.3"/>
    </reaction>
</comment>
<evidence type="ECO:0000256" key="1">
    <source>
        <dbReference type="ARBA" id="ARBA00000085"/>
    </source>
</evidence>
<dbReference type="InterPro" id="IPR003661">
    <property type="entry name" value="HisK_dim/P_dom"/>
</dbReference>
<dbReference type="SMART" id="SM00387">
    <property type="entry name" value="HATPase_c"/>
    <property type="match status" value="1"/>
</dbReference>
<dbReference type="Pfam" id="PF00672">
    <property type="entry name" value="HAMP"/>
    <property type="match status" value="1"/>
</dbReference>
<feature type="domain" description="HAMP" evidence="15">
    <location>
        <begin position="86"/>
        <end position="138"/>
    </location>
</feature>
<dbReference type="PRINTS" id="PR00344">
    <property type="entry name" value="BCTRLSENSOR"/>
</dbReference>
<dbReference type="CDD" id="cd00082">
    <property type="entry name" value="HisKA"/>
    <property type="match status" value="1"/>
</dbReference>
<dbReference type="AlphaFoldDB" id="A0A1X7LHZ1"/>
<dbReference type="FunFam" id="3.30.565.10:FF:000006">
    <property type="entry name" value="Sensor histidine kinase WalK"/>
    <property type="match status" value="1"/>
</dbReference>
<keyword evidence="13" id="KW-1133">Transmembrane helix</keyword>
<keyword evidence="6" id="KW-0808">Transferase</keyword>
<dbReference type="CDD" id="cd06225">
    <property type="entry name" value="HAMP"/>
    <property type="match status" value="1"/>
</dbReference>
<proteinExistence type="predicted"/>
<dbReference type="EC" id="2.7.13.3" evidence="3"/>